<evidence type="ECO:0008006" key="3">
    <source>
        <dbReference type="Google" id="ProtNLM"/>
    </source>
</evidence>
<dbReference type="OrthoDB" id="18797at2759"/>
<evidence type="ECO:0000313" key="1">
    <source>
        <dbReference type="EMBL" id="CBK21613.2"/>
    </source>
</evidence>
<proteinExistence type="predicted"/>
<dbReference type="PANTHER" id="PTHR18867">
    <property type="entry name" value="RAD50"/>
    <property type="match status" value="1"/>
</dbReference>
<keyword evidence="2" id="KW-1185">Reference proteome</keyword>
<organism evidence="1">
    <name type="scientific">Blastocystis hominis</name>
    <dbReference type="NCBI Taxonomy" id="12968"/>
    <lineage>
        <taxon>Eukaryota</taxon>
        <taxon>Sar</taxon>
        <taxon>Stramenopiles</taxon>
        <taxon>Bigyra</taxon>
        <taxon>Opalozoa</taxon>
        <taxon>Opalinata</taxon>
        <taxon>Blastocystidae</taxon>
        <taxon>Blastocystis</taxon>
    </lineage>
</organism>
<dbReference type="GO" id="GO:0051880">
    <property type="term" value="F:G-quadruplex DNA binding"/>
    <property type="evidence" value="ECO:0007669"/>
    <property type="project" value="TreeGrafter"/>
</dbReference>
<dbReference type="InterPro" id="IPR027417">
    <property type="entry name" value="P-loop_NTPase"/>
</dbReference>
<dbReference type="GO" id="GO:0030870">
    <property type="term" value="C:Mre11 complex"/>
    <property type="evidence" value="ECO:0007669"/>
    <property type="project" value="TreeGrafter"/>
</dbReference>
<accession>D8M0M4</accession>
<dbReference type="SUPFAM" id="SSF52540">
    <property type="entry name" value="P-loop containing nucleoside triphosphate hydrolases"/>
    <property type="match status" value="1"/>
</dbReference>
<dbReference type="GO" id="GO:0003691">
    <property type="term" value="F:double-stranded telomeric DNA binding"/>
    <property type="evidence" value="ECO:0007669"/>
    <property type="project" value="TreeGrafter"/>
</dbReference>
<dbReference type="InParanoid" id="D8M0M4"/>
<dbReference type="GeneID" id="24918982"/>
<dbReference type="AlphaFoldDB" id="D8M0M4"/>
<name>D8M0M4_BLAHO</name>
<dbReference type="GO" id="GO:0007004">
    <property type="term" value="P:telomere maintenance via telomerase"/>
    <property type="evidence" value="ECO:0007669"/>
    <property type="project" value="TreeGrafter"/>
</dbReference>
<dbReference type="Pfam" id="PF13558">
    <property type="entry name" value="SbcC_Walker_B"/>
    <property type="match status" value="1"/>
</dbReference>
<dbReference type="EMBL" id="FN668643">
    <property type="protein sequence ID" value="CBK21613.2"/>
    <property type="molecule type" value="Genomic_DNA"/>
</dbReference>
<sequence>MQGIEAGLLKYHQAKIEEINERIRDLWTETYQGKDIESIEIESKQITRGSKTVFDYAVYMVKNHTKLQMRGRCSAGQKALASLVIRIALADAFCSHCGILALDEPTTNLDNDNKEALVESLVKIIKYRSQQRNFQLIVITHDEEFGQMVGIERERTSVVDAEGTGNEKELLSSESRAIAGGSGIVCEHDFKTDVGIIDSICVCCCVVWLIDDCLLE</sequence>
<evidence type="ECO:0000313" key="2">
    <source>
        <dbReference type="Proteomes" id="UP000008312"/>
    </source>
</evidence>
<dbReference type="Gene3D" id="3.40.50.300">
    <property type="entry name" value="P-loop containing nucleotide triphosphate hydrolases"/>
    <property type="match status" value="1"/>
</dbReference>
<dbReference type="RefSeq" id="XP_012895661.1">
    <property type="nucleotide sequence ID" value="XM_013040207.1"/>
</dbReference>
<dbReference type="GO" id="GO:0043047">
    <property type="term" value="F:single-stranded telomeric DNA binding"/>
    <property type="evidence" value="ECO:0007669"/>
    <property type="project" value="TreeGrafter"/>
</dbReference>
<protein>
    <recommendedName>
        <fullName evidence="3">RecF/RecN/SMC N-terminal domain-containing protein</fullName>
    </recommendedName>
</protein>
<dbReference type="GO" id="GO:0070192">
    <property type="term" value="P:chromosome organization involved in meiotic cell cycle"/>
    <property type="evidence" value="ECO:0007669"/>
    <property type="project" value="TreeGrafter"/>
</dbReference>
<dbReference type="PANTHER" id="PTHR18867:SF12">
    <property type="entry name" value="DNA REPAIR PROTEIN RAD50"/>
    <property type="match status" value="1"/>
</dbReference>
<dbReference type="Proteomes" id="UP000008312">
    <property type="component" value="Unassembled WGS sequence"/>
</dbReference>
<reference evidence="1" key="1">
    <citation type="submission" date="2010-02" db="EMBL/GenBank/DDBJ databases">
        <title>Sequencing and annotation of the Blastocystis hominis genome.</title>
        <authorList>
            <person name="Wincker P."/>
        </authorList>
    </citation>
    <scope>NUCLEOTIDE SEQUENCE</scope>
    <source>
        <strain evidence="1">Singapore isolate B</strain>
    </source>
</reference>
<gene>
    <name evidence="1" type="ORF">GSBLH_T00001752001</name>
</gene>
<dbReference type="GO" id="GO:0000794">
    <property type="term" value="C:condensed nuclear chromosome"/>
    <property type="evidence" value="ECO:0007669"/>
    <property type="project" value="TreeGrafter"/>
</dbReference>
<dbReference type="GO" id="GO:0006302">
    <property type="term" value="P:double-strand break repair"/>
    <property type="evidence" value="ECO:0007669"/>
    <property type="project" value="TreeGrafter"/>
</dbReference>
<dbReference type="GO" id="GO:0000722">
    <property type="term" value="P:telomere maintenance via recombination"/>
    <property type="evidence" value="ECO:0007669"/>
    <property type="project" value="TreeGrafter"/>
</dbReference>